<evidence type="ECO:0000313" key="1">
    <source>
        <dbReference type="EMBL" id="EYD74366.1"/>
    </source>
</evidence>
<dbReference type="HOGENOM" id="CLU_3348212_0_0_5"/>
<accession>A0A017HJ33</accession>
<sequence>MKELEVELTGAREEAERYQGYFNRYQADCERAMADLR</sequence>
<dbReference type="AlphaFoldDB" id="A0A017HJ33"/>
<dbReference type="EMBL" id="AOSK01000116">
    <property type="protein sequence ID" value="EYD74366.1"/>
    <property type="molecule type" value="Genomic_DNA"/>
</dbReference>
<name>A0A017HJ33_9RHOB</name>
<gene>
    <name evidence="1" type="ORF">Rumeso_04051</name>
</gene>
<dbReference type="Proteomes" id="UP000019666">
    <property type="component" value="Unassembled WGS sequence"/>
</dbReference>
<proteinExistence type="predicted"/>
<reference evidence="1 2" key="1">
    <citation type="submission" date="2013-02" db="EMBL/GenBank/DDBJ databases">
        <authorList>
            <person name="Fiebig A."/>
            <person name="Goeker M."/>
            <person name="Klenk H.-P.P."/>
        </authorList>
    </citation>
    <scope>NUCLEOTIDE SEQUENCE [LARGE SCALE GENOMIC DNA]</scope>
    <source>
        <strain evidence="1 2">DSM 19309</strain>
    </source>
</reference>
<keyword evidence="2" id="KW-1185">Reference proteome</keyword>
<protein>
    <submittedName>
        <fullName evidence="1">Uncharacterized protein</fullName>
    </submittedName>
</protein>
<evidence type="ECO:0000313" key="2">
    <source>
        <dbReference type="Proteomes" id="UP000019666"/>
    </source>
</evidence>
<dbReference type="STRING" id="442562.Rumeso_04051"/>
<organism evidence="1 2">
    <name type="scientific">Rubellimicrobium mesophilum DSM 19309</name>
    <dbReference type="NCBI Taxonomy" id="442562"/>
    <lineage>
        <taxon>Bacteria</taxon>
        <taxon>Pseudomonadati</taxon>
        <taxon>Pseudomonadota</taxon>
        <taxon>Alphaproteobacteria</taxon>
        <taxon>Rhodobacterales</taxon>
        <taxon>Roseobacteraceae</taxon>
        <taxon>Rubellimicrobium</taxon>
    </lineage>
</organism>
<comment type="caution">
    <text evidence="1">The sequence shown here is derived from an EMBL/GenBank/DDBJ whole genome shotgun (WGS) entry which is preliminary data.</text>
</comment>